<gene>
    <name evidence="1" type="ORF">M378DRAFT_206559</name>
</gene>
<dbReference type="EMBL" id="KN818222">
    <property type="protein sequence ID" value="KIL71232.1"/>
    <property type="molecule type" value="Genomic_DNA"/>
</dbReference>
<reference evidence="1 2" key="1">
    <citation type="submission" date="2014-04" db="EMBL/GenBank/DDBJ databases">
        <title>Evolutionary Origins and Diversification of the Mycorrhizal Mutualists.</title>
        <authorList>
            <consortium name="DOE Joint Genome Institute"/>
            <consortium name="Mycorrhizal Genomics Consortium"/>
            <person name="Kohler A."/>
            <person name="Kuo A."/>
            <person name="Nagy L.G."/>
            <person name="Floudas D."/>
            <person name="Copeland A."/>
            <person name="Barry K.W."/>
            <person name="Cichocki N."/>
            <person name="Veneault-Fourrey C."/>
            <person name="LaButti K."/>
            <person name="Lindquist E.A."/>
            <person name="Lipzen A."/>
            <person name="Lundell T."/>
            <person name="Morin E."/>
            <person name="Murat C."/>
            <person name="Riley R."/>
            <person name="Ohm R."/>
            <person name="Sun H."/>
            <person name="Tunlid A."/>
            <person name="Henrissat B."/>
            <person name="Grigoriev I.V."/>
            <person name="Hibbett D.S."/>
            <person name="Martin F."/>
        </authorList>
    </citation>
    <scope>NUCLEOTIDE SEQUENCE [LARGE SCALE GENOMIC DNA]</scope>
    <source>
        <strain evidence="1 2">Koide BX008</strain>
    </source>
</reference>
<organism evidence="1 2">
    <name type="scientific">Amanita muscaria (strain Koide BX008)</name>
    <dbReference type="NCBI Taxonomy" id="946122"/>
    <lineage>
        <taxon>Eukaryota</taxon>
        <taxon>Fungi</taxon>
        <taxon>Dikarya</taxon>
        <taxon>Basidiomycota</taxon>
        <taxon>Agaricomycotina</taxon>
        <taxon>Agaricomycetes</taxon>
        <taxon>Agaricomycetidae</taxon>
        <taxon>Agaricales</taxon>
        <taxon>Pluteineae</taxon>
        <taxon>Amanitaceae</taxon>
        <taxon>Amanita</taxon>
    </lineage>
</organism>
<dbReference type="Proteomes" id="UP000054549">
    <property type="component" value="Unassembled WGS sequence"/>
</dbReference>
<dbReference type="InParanoid" id="A0A0C2XA19"/>
<proteinExistence type="predicted"/>
<sequence>MEKTVGRCTVHQLKLRLGVDSGLIIALTGGSISSHSHEKPSGFQLPLPVSLASLYWHVKRSEITQLV</sequence>
<keyword evidence="2" id="KW-1185">Reference proteome</keyword>
<dbReference type="AlphaFoldDB" id="A0A0C2XA19"/>
<name>A0A0C2XA19_AMAMK</name>
<evidence type="ECO:0000313" key="2">
    <source>
        <dbReference type="Proteomes" id="UP000054549"/>
    </source>
</evidence>
<dbReference type="HOGENOM" id="CLU_2811810_0_0_1"/>
<accession>A0A0C2XA19</accession>
<protein>
    <submittedName>
        <fullName evidence="1">Uncharacterized protein</fullName>
    </submittedName>
</protein>
<evidence type="ECO:0000313" key="1">
    <source>
        <dbReference type="EMBL" id="KIL71232.1"/>
    </source>
</evidence>